<dbReference type="InterPro" id="IPR045339">
    <property type="entry name" value="DUF6534"/>
</dbReference>
<feature type="transmembrane region" description="Helical" evidence="1">
    <location>
        <begin position="90"/>
        <end position="111"/>
    </location>
</feature>
<name>A0AAD6U5Q2_9AGAR</name>
<feature type="transmembrane region" description="Helical" evidence="1">
    <location>
        <begin position="171"/>
        <end position="189"/>
    </location>
</feature>
<accession>A0AAD6U5Q2</accession>
<dbReference type="EMBL" id="JARJCN010000025">
    <property type="protein sequence ID" value="KAJ7088764.1"/>
    <property type="molecule type" value="Genomic_DNA"/>
</dbReference>
<evidence type="ECO:0000313" key="3">
    <source>
        <dbReference type="EMBL" id="KAJ7088764.1"/>
    </source>
</evidence>
<feature type="transmembrane region" description="Helical" evidence="1">
    <location>
        <begin position="57"/>
        <end position="78"/>
    </location>
</feature>
<keyword evidence="4" id="KW-1185">Reference proteome</keyword>
<feature type="domain" description="DUF6534" evidence="2">
    <location>
        <begin position="175"/>
        <end position="260"/>
    </location>
</feature>
<dbReference type="PANTHER" id="PTHR40465">
    <property type="entry name" value="CHROMOSOME 1, WHOLE GENOME SHOTGUN SEQUENCE"/>
    <property type="match status" value="1"/>
</dbReference>
<evidence type="ECO:0000259" key="2">
    <source>
        <dbReference type="Pfam" id="PF20152"/>
    </source>
</evidence>
<evidence type="ECO:0000313" key="4">
    <source>
        <dbReference type="Proteomes" id="UP001222325"/>
    </source>
</evidence>
<feature type="transmembrane region" description="Helical" evidence="1">
    <location>
        <begin position="28"/>
        <end position="45"/>
    </location>
</feature>
<dbReference type="PANTHER" id="PTHR40465:SF1">
    <property type="entry name" value="DUF6534 DOMAIN-CONTAINING PROTEIN"/>
    <property type="match status" value="1"/>
</dbReference>
<proteinExistence type="predicted"/>
<comment type="caution">
    <text evidence="3">The sequence shown here is derived from an EMBL/GenBank/DDBJ whole genome shotgun (WGS) entry which is preliminary data.</text>
</comment>
<keyword evidence="1" id="KW-0812">Transmembrane</keyword>
<dbReference type="Proteomes" id="UP001222325">
    <property type="component" value="Unassembled WGS sequence"/>
</dbReference>
<keyword evidence="1" id="KW-1133">Transmembrane helix</keyword>
<protein>
    <recommendedName>
        <fullName evidence="2">DUF6534 domain-containing protein</fullName>
    </recommendedName>
</protein>
<evidence type="ECO:0000256" key="1">
    <source>
        <dbReference type="SAM" id="Phobius"/>
    </source>
</evidence>
<sequence>MGEYDQTIGSFLLYCGSLNPTSITGSNLLTGFTLVGVMTQFFTYWSSKFDDPWWLKAVVVFLFIFNTTQAATVIYMSWFYCVTNFANPSIIAHILWPYSFTALGTAILALMNQIFQSWRIYAFTRKKILSGGLALVALVTFVTGITAAVQCWVLAELAKLIAIRPVVEANLALQCVIDVAIAAILSVAFSRSKTDLRRTDKVLNRLSRHAVQSGSFTAIFALGTLFSFRFSPETYMSGLFGLPIGRIYTQTMMDHLIGREQLRSMLSDDENIISFANFRAEESIIMRPTSSIVTASKMPEALPH</sequence>
<dbReference type="Pfam" id="PF20152">
    <property type="entry name" value="DUF6534"/>
    <property type="match status" value="1"/>
</dbReference>
<dbReference type="AlphaFoldDB" id="A0AAD6U5Q2"/>
<organism evidence="3 4">
    <name type="scientific">Mycena belliarum</name>
    <dbReference type="NCBI Taxonomy" id="1033014"/>
    <lineage>
        <taxon>Eukaryota</taxon>
        <taxon>Fungi</taxon>
        <taxon>Dikarya</taxon>
        <taxon>Basidiomycota</taxon>
        <taxon>Agaricomycotina</taxon>
        <taxon>Agaricomycetes</taxon>
        <taxon>Agaricomycetidae</taxon>
        <taxon>Agaricales</taxon>
        <taxon>Marasmiineae</taxon>
        <taxon>Mycenaceae</taxon>
        <taxon>Mycena</taxon>
    </lineage>
</organism>
<gene>
    <name evidence="3" type="ORF">B0H15DRAFT_800733</name>
</gene>
<feature type="transmembrane region" description="Helical" evidence="1">
    <location>
        <begin position="210"/>
        <end position="230"/>
    </location>
</feature>
<feature type="transmembrane region" description="Helical" evidence="1">
    <location>
        <begin position="132"/>
        <end position="155"/>
    </location>
</feature>
<keyword evidence="1" id="KW-0472">Membrane</keyword>
<reference evidence="3" key="1">
    <citation type="submission" date="2023-03" db="EMBL/GenBank/DDBJ databases">
        <title>Massive genome expansion in bonnet fungi (Mycena s.s.) driven by repeated elements and novel gene families across ecological guilds.</title>
        <authorList>
            <consortium name="Lawrence Berkeley National Laboratory"/>
            <person name="Harder C.B."/>
            <person name="Miyauchi S."/>
            <person name="Viragh M."/>
            <person name="Kuo A."/>
            <person name="Thoen E."/>
            <person name="Andreopoulos B."/>
            <person name="Lu D."/>
            <person name="Skrede I."/>
            <person name="Drula E."/>
            <person name="Henrissat B."/>
            <person name="Morin E."/>
            <person name="Kohler A."/>
            <person name="Barry K."/>
            <person name="LaButti K."/>
            <person name="Morin E."/>
            <person name="Salamov A."/>
            <person name="Lipzen A."/>
            <person name="Mereny Z."/>
            <person name="Hegedus B."/>
            <person name="Baldrian P."/>
            <person name="Stursova M."/>
            <person name="Weitz H."/>
            <person name="Taylor A."/>
            <person name="Grigoriev I.V."/>
            <person name="Nagy L.G."/>
            <person name="Martin F."/>
            <person name="Kauserud H."/>
        </authorList>
    </citation>
    <scope>NUCLEOTIDE SEQUENCE</scope>
    <source>
        <strain evidence="3">CBHHK173m</strain>
    </source>
</reference>